<comment type="caution">
    <text evidence="2">The sequence shown here is derived from an EMBL/GenBank/DDBJ whole genome shotgun (WGS) entry which is preliminary data.</text>
</comment>
<proteinExistence type="predicted"/>
<gene>
    <name evidence="2" type="primary">afsK_2</name>
    <name evidence="2" type="ORF">Poly21_36920</name>
</gene>
<dbReference type="InterPro" id="IPR002372">
    <property type="entry name" value="PQQ_rpt_dom"/>
</dbReference>
<protein>
    <submittedName>
        <fullName evidence="2">Serine/threonine-protein kinase AfsK</fullName>
        <ecNumber evidence="2">2.7.11.1</ecNumber>
    </submittedName>
</protein>
<organism evidence="2 3">
    <name type="scientific">Allorhodopirellula heiligendammensis</name>
    <dbReference type="NCBI Taxonomy" id="2714739"/>
    <lineage>
        <taxon>Bacteria</taxon>
        <taxon>Pseudomonadati</taxon>
        <taxon>Planctomycetota</taxon>
        <taxon>Planctomycetia</taxon>
        <taxon>Pirellulales</taxon>
        <taxon>Pirellulaceae</taxon>
        <taxon>Allorhodopirellula</taxon>
    </lineage>
</organism>
<dbReference type="InterPro" id="IPR011047">
    <property type="entry name" value="Quinoprotein_ADH-like_sf"/>
</dbReference>
<dbReference type="GO" id="GO:0004674">
    <property type="term" value="F:protein serine/threonine kinase activity"/>
    <property type="evidence" value="ECO:0007669"/>
    <property type="project" value="UniProtKB-EC"/>
</dbReference>
<dbReference type="Gene3D" id="2.130.10.10">
    <property type="entry name" value="YVTN repeat-like/Quinoprotein amine dehydrogenase"/>
    <property type="match status" value="2"/>
</dbReference>
<dbReference type="EMBL" id="SJPU01000002">
    <property type="protein sequence ID" value="TWU16487.1"/>
    <property type="molecule type" value="Genomic_DNA"/>
</dbReference>
<name>A0A5C6BXU7_9BACT</name>
<dbReference type="Proteomes" id="UP000319908">
    <property type="component" value="Unassembled WGS sequence"/>
</dbReference>
<feature type="domain" description="Pyrrolo-quinoline quinone repeat" evidence="1">
    <location>
        <begin position="213"/>
        <end position="402"/>
    </location>
</feature>
<keyword evidence="3" id="KW-1185">Reference proteome</keyword>
<dbReference type="AlphaFoldDB" id="A0A5C6BXU7"/>
<dbReference type="EC" id="2.7.11.1" evidence="2"/>
<accession>A0A5C6BXU7</accession>
<evidence type="ECO:0000259" key="1">
    <source>
        <dbReference type="Pfam" id="PF13360"/>
    </source>
</evidence>
<dbReference type="PANTHER" id="PTHR34512">
    <property type="entry name" value="CELL SURFACE PROTEIN"/>
    <property type="match status" value="1"/>
</dbReference>
<dbReference type="InterPro" id="IPR015943">
    <property type="entry name" value="WD40/YVTN_repeat-like_dom_sf"/>
</dbReference>
<evidence type="ECO:0000313" key="2">
    <source>
        <dbReference type="EMBL" id="TWU16487.1"/>
    </source>
</evidence>
<evidence type="ECO:0000313" key="3">
    <source>
        <dbReference type="Proteomes" id="UP000319908"/>
    </source>
</evidence>
<dbReference type="PANTHER" id="PTHR34512:SF30">
    <property type="entry name" value="OUTER MEMBRANE PROTEIN ASSEMBLY FACTOR BAMB"/>
    <property type="match status" value="1"/>
</dbReference>
<keyword evidence="2" id="KW-0808">Transferase</keyword>
<dbReference type="Pfam" id="PF13360">
    <property type="entry name" value="PQQ_2"/>
    <property type="match status" value="2"/>
</dbReference>
<reference evidence="2 3" key="1">
    <citation type="journal article" date="2020" name="Antonie Van Leeuwenhoek">
        <title>Rhodopirellula heiligendammensis sp. nov., Rhodopirellula pilleata sp. nov., and Rhodopirellula solitaria sp. nov. isolated from natural or artificial marine surfaces in Northern Germany and California, USA, and emended description of the genus Rhodopirellula.</title>
        <authorList>
            <person name="Kallscheuer N."/>
            <person name="Wiegand S."/>
            <person name="Jogler M."/>
            <person name="Boedeker C."/>
            <person name="Peeters S.H."/>
            <person name="Rast P."/>
            <person name="Heuer A."/>
            <person name="Jetten M.S.M."/>
            <person name="Rohde M."/>
            <person name="Jogler C."/>
        </authorList>
    </citation>
    <scope>NUCLEOTIDE SEQUENCE [LARGE SCALE GENOMIC DNA]</scope>
    <source>
        <strain evidence="2 3">Poly21</strain>
    </source>
</reference>
<feature type="domain" description="Pyrrolo-quinoline quinone repeat" evidence="1">
    <location>
        <begin position="415"/>
        <end position="514"/>
    </location>
</feature>
<dbReference type="SUPFAM" id="SSF50998">
    <property type="entry name" value="Quinoprotein alcohol dehydrogenase-like"/>
    <property type="match status" value="1"/>
</dbReference>
<sequence>MRLLDRTVCPTSGSQRPVGGLPVFWIARTSNSLREIGRTSRSSSSDRLPARLCEAFFVERVRIEYLMAYPSQRNFPAFPPRSLPANMSFRPLPPVPASLVASLSVFALLLSLTSSILAADAWPEFRGPAGDGIAVNQTPPLEFGEGKNLKWKTALPGKAWSSPVVADGVVWLTTAIERSATPEERDALLRNTKADEKQFKSLAIAKAIELKLVSVNVETGELLGSVDLATVETPDAIHATNSYASPTPFIDGDFVYCHFGTFGTFCVDRRSGEIVWQRTLPLEHGVGPGSSPIVHDGRLILIQDGMDQQYVTALDTATGETLWTTQRPPMEAPTGDMKKSYCTPVVATDSTGREQLLCMGSQWMVSYNSQTGEEYWRLYHGKGFSVVPRPVVLDDVVFFATGFGKPELWAGRIDGDGDVTSTHVVWTVKKGIPSKSSPLLHDDLLYLVDDNGVAVCFDAASGDMVWKKRLGGKFSASPLLAGEHLYFGNHEGEVYVLTLGADSEIVHTNQVEGQIMASPAAIDNALILRTDRALYRFEKPGPTS</sequence>
<keyword evidence="2" id="KW-0418">Kinase</keyword>